<keyword evidence="1" id="KW-0812">Transmembrane</keyword>
<keyword evidence="1" id="KW-1133">Transmembrane helix</keyword>
<organism evidence="2 3">
    <name type="scientific">Acrobeloides nanus</name>
    <dbReference type="NCBI Taxonomy" id="290746"/>
    <lineage>
        <taxon>Eukaryota</taxon>
        <taxon>Metazoa</taxon>
        <taxon>Ecdysozoa</taxon>
        <taxon>Nematoda</taxon>
        <taxon>Chromadorea</taxon>
        <taxon>Rhabditida</taxon>
        <taxon>Tylenchina</taxon>
        <taxon>Cephalobomorpha</taxon>
        <taxon>Cephaloboidea</taxon>
        <taxon>Cephalobidae</taxon>
        <taxon>Acrobeloides</taxon>
    </lineage>
</organism>
<accession>A0A914C4K3</accession>
<dbReference type="WBParaSite" id="ACRNAN_Path_28.g104.t1">
    <property type="protein sequence ID" value="ACRNAN_Path_28.g104.t1"/>
    <property type="gene ID" value="ACRNAN_Path_28.g104"/>
</dbReference>
<feature type="transmembrane region" description="Helical" evidence="1">
    <location>
        <begin position="41"/>
        <end position="68"/>
    </location>
</feature>
<evidence type="ECO:0000256" key="1">
    <source>
        <dbReference type="SAM" id="Phobius"/>
    </source>
</evidence>
<reference evidence="3" key="1">
    <citation type="submission" date="2022-11" db="UniProtKB">
        <authorList>
            <consortium name="WormBaseParasite"/>
        </authorList>
    </citation>
    <scope>IDENTIFICATION</scope>
</reference>
<evidence type="ECO:0000313" key="3">
    <source>
        <dbReference type="WBParaSite" id="ACRNAN_Path_28.g104.t1"/>
    </source>
</evidence>
<dbReference type="Proteomes" id="UP000887540">
    <property type="component" value="Unplaced"/>
</dbReference>
<sequence>MCLLEGFIGILINLPTIYKNVFILTIQEFDGSSFHLLLIKFYVIIIILKEIINYYAIVFDCIITLLVLKSYRRTILNVLISPYKMYKIHWKKTPTSSNRSLFIRTSAITRN</sequence>
<dbReference type="AlphaFoldDB" id="A0A914C4K3"/>
<keyword evidence="2" id="KW-1185">Reference proteome</keyword>
<evidence type="ECO:0000313" key="2">
    <source>
        <dbReference type="Proteomes" id="UP000887540"/>
    </source>
</evidence>
<proteinExistence type="predicted"/>
<name>A0A914C4K3_9BILA</name>
<keyword evidence="1" id="KW-0472">Membrane</keyword>
<protein>
    <submittedName>
        <fullName evidence="3">Uncharacterized protein</fullName>
    </submittedName>
</protein>